<accession>A0A0K0PEH1</accession>
<dbReference type="SUPFAM" id="SSF55961">
    <property type="entry name" value="Bet v1-like"/>
    <property type="match status" value="1"/>
</dbReference>
<evidence type="ECO:0000259" key="2">
    <source>
        <dbReference type="Pfam" id="PF19298"/>
    </source>
</evidence>
<dbReference type="InterPro" id="IPR045605">
    <property type="entry name" value="KshA-like_C"/>
</dbReference>
<dbReference type="Proteomes" id="UP000182190">
    <property type="component" value="Unassembled WGS sequence"/>
</dbReference>
<evidence type="ECO:0000313" key="5">
    <source>
        <dbReference type="Proteomes" id="UP000182190"/>
    </source>
</evidence>
<dbReference type="Gene3D" id="3.90.380.10">
    <property type="entry name" value="Naphthalene 1,2-dioxygenase Alpha Subunit, Chain A, domain 1"/>
    <property type="match status" value="1"/>
</dbReference>
<dbReference type="AlphaFoldDB" id="A0A0K0PEH1"/>
<protein>
    <submittedName>
        <fullName evidence="3">Aminopyrrolnitrin oxidase</fullName>
    </submittedName>
</protein>
<keyword evidence="1" id="KW-0560">Oxidoreductase</keyword>
<organism evidence="3">
    <name type="scientific">Planktothrix paucivesiculata PCC 9631</name>
    <dbReference type="NCBI Taxonomy" id="671071"/>
    <lineage>
        <taxon>Bacteria</taxon>
        <taxon>Bacillati</taxon>
        <taxon>Cyanobacteriota</taxon>
        <taxon>Cyanophyceae</taxon>
        <taxon>Oscillatoriophycideae</taxon>
        <taxon>Oscillatoriales</taxon>
        <taxon>Microcoleaceae</taxon>
        <taxon>Planktothrix</taxon>
    </lineage>
</organism>
<dbReference type="EMBL" id="CZCS02000236">
    <property type="protein sequence ID" value="VXD25124.1"/>
    <property type="molecule type" value="Genomic_DNA"/>
</dbReference>
<gene>
    <name evidence="4" type="ORF">PL9631_910023</name>
</gene>
<keyword evidence="5" id="KW-1185">Reference proteome</keyword>
<dbReference type="GO" id="GO:0008203">
    <property type="term" value="P:cholesterol metabolic process"/>
    <property type="evidence" value="ECO:0007669"/>
    <property type="project" value="InterPro"/>
</dbReference>
<reference evidence="4 5" key="2">
    <citation type="submission" date="2019-10" db="EMBL/GenBank/DDBJ databases">
        <authorList>
            <consortium name="Genoscope - CEA"/>
            <person name="William W."/>
        </authorList>
    </citation>
    <scope>NUCLEOTIDE SEQUENCE [LARGE SCALE GENOMIC DNA]</scope>
    <source>
        <strain evidence="4">BBR_PRJEB10994</strain>
    </source>
</reference>
<proteinExistence type="predicted"/>
<evidence type="ECO:0000313" key="4">
    <source>
        <dbReference type="EMBL" id="VXD25124.1"/>
    </source>
</evidence>
<reference evidence="3" key="1">
    <citation type="submission" date="2015-05" db="EMBL/GenBank/DDBJ databases">
        <title>Metabolic and evolutionary origin of actin-binding polyketides from diverse organisms.</title>
        <authorList>
            <person name="Ueoka R."/>
            <person name="Uria A.R."/>
            <person name="Reiter S."/>
            <person name="Mori T."/>
            <person name="Karbaum P."/>
            <person name="Peters E.E."/>
            <person name="Helfrich E.J.N."/>
            <person name="Morinaka B.I."/>
            <person name="Gugger M."/>
            <person name="Takeyama H."/>
            <person name="Matsunaga S."/>
            <person name="Piel J."/>
        </authorList>
    </citation>
    <scope>NUCLEOTIDE SEQUENCE</scope>
</reference>
<feature type="domain" description="3-ketosteroid-9-alpha-monooxygenase oxygenase component-like C-terminal" evidence="2">
    <location>
        <begin position="12"/>
        <end position="195"/>
    </location>
</feature>
<dbReference type="Pfam" id="PF19298">
    <property type="entry name" value="KshA_C"/>
    <property type="match status" value="1"/>
</dbReference>
<dbReference type="EMBL" id="KR857272">
    <property type="protein sequence ID" value="AKQ22674.1"/>
    <property type="molecule type" value="Genomic_DNA"/>
</dbReference>
<evidence type="ECO:0000256" key="1">
    <source>
        <dbReference type="ARBA" id="ARBA00023002"/>
    </source>
</evidence>
<name>A0A0K0PEH1_9CYAN</name>
<sequence>MSLSLTFNAKTSALQILENAYDYRHAVTVHNAPLISTEVTLLDEFPLGVDKQNELSPKNEAWYSILIENKIEKYGGLIGSLVKILGLSVEITKGQVDTWPSGHLASYCNDGKEAYSMLQGITPVGKNNTTGHFLFAIKKTGFFLLDILLYAVFSRLNKLIFEEDVPIWNTLNNDRRGVYIKHDRPVLKLREFYQSWVDKVEI</sequence>
<evidence type="ECO:0000313" key="3">
    <source>
        <dbReference type="EMBL" id="AKQ22674.1"/>
    </source>
</evidence>
<dbReference type="GO" id="GO:0016491">
    <property type="term" value="F:oxidoreductase activity"/>
    <property type="evidence" value="ECO:0007669"/>
    <property type="project" value="UniProtKB-KW"/>
</dbReference>